<keyword evidence="4" id="KW-0411">Iron-sulfur</keyword>
<evidence type="ECO:0000313" key="8">
    <source>
        <dbReference type="Proteomes" id="UP000657385"/>
    </source>
</evidence>
<evidence type="ECO:0000256" key="5">
    <source>
        <dbReference type="SAM" id="MobiDB-lite"/>
    </source>
</evidence>
<evidence type="ECO:0000259" key="6">
    <source>
        <dbReference type="SMART" id="SM00704"/>
    </source>
</evidence>
<dbReference type="GO" id="GO:0046872">
    <property type="term" value="F:metal ion binding"/>
    <property type="evidence" value="ECO:0007669"/>
    <property type="project" value="UniProtKB-KW"/>
</dbReference>
<keyword evidence="1" id="KW-0001">2Fe-2S</keyword>
<feature type="region of interest" description="Disordered" evidence="5">
    <location>
        <begin position="77"/>
        <end position="97"/>
    </location>
</feature>
<name>A0A931B2Y9_9ACTN</name>
<evidence type="ECO:0000313" key="7">
    <source>
        <dbReference type="EMBL" id="MBF9068011.1"/>
    </source>
</evidence>
<accession>A0A931B2Y9</accession>
<dbReference type="AlphaFoldDB" id="A0A931B2Y9"/>
<comment type="caution">
    <text evidence="7">The sequence shown here is derived from an EMBL/GenBank/DDBJ whole genome shotgun (WGS) entry which is preliminary data.</text>
</comment>
<protein>
    <submittedName>
        <fullName evidence="7">(4Fe-4S)-binding protein</fullName>
    </submittedName>
</protein>
<proteinExistence type="predicted"/>
<sequence>MQDFEGLPPGDRVKVYEAPGIRVRYDAGRCRHYAECVRRAGEVFDPEKRPWIQPGNADPERVVAAVHACPTGALHYVLPDGPAEEPERPTVITPERDGPLLVRGDLRIEARSGEAGEAREVRAAFCRCGASANKPFCDGSHERIGWHEG</sequence>
<evidence type="ECO:0000256" key="3">
    <source>
        <dbReference type="ARBA" id="ARBA00023004"/>
    </source>
</evidence>
<dbReference type="InterPro" id="IPR010693">
    <property type="entry name" value="Divergent_4Fe-4S_mono-cluster"/>
</dbReference>
<dbReference type="GO" id="GO:0005737">
    <property type="term" value="C:cytoplasm"/>
    <property type="evidence" value="ECO:0007669"/>
    <property type="project" value="UniProtKB-ARBA"/>
</dbReference>
<dbReference type="InterPro" id="IPR018967">
    <property type="entry name" value="FeS-contain_CDGSH-typ"/>
</dbReference>
<evidence type="ECO:0000256" key="2">
    <source>
        <dbReference type="ARBA" id="ARBA00022723"/>
    </source>
</evidence>
<dbReference type="GO" id="GO:0051537">
    <property type="term" value="F:2 iron, 2 sulfur cluster binding"/>
    <property type="evidence" value="ECO:0007669"/>
    <property type="project" value="UniProtKB-KW"/>
</dbReference>
<dbReference type="SMART" id="SM00704">
    <property type="entry name" value="ZnF_CDGSH"/>
    <property type="match status" value="1"/>
</dbReference>
<dbReference type="Pfam" id="PF09360">
    <property type="entry name" value="zf-CDGSH"/>
    <property type="match status" value="1"/>
</dbReference>
<keyword evidence="2" id="KW-0479">Metal-binding</keyword>
<keyword evidence="3" id="KW-0408">Iron</keyword>
<dbReference type="Gene3D" id="3.30.70.20">
    <property type="match status" value="1"/>
</dbReference>
<feature type="domain" description="Iron-binding zinc finger CDGSH type" evidence="6">
    <location>
        <begin position="114"/>
        <end position="147"/>
    </location>
</feature>
<dbReference type="Proteomes" id="UP000657385">
    <property type="component" value="Unassembled WGS sequence"/>
</dbReference>
<dbReference type="Pfam" id="PF06902">
    <property type="entry name" value="Fer4_19"/>
    <property type="match status" value="1"/>
</dbReference>
<evidence type="ECO:0000256" key="4">
    <source>
        <dbReference type="ARBA" id="ARBA00023014"/>
    </source>
</evidence>
<gene>
    <name evidence="7" type="ORF">I2501_08170</name>
</gene>
<dbReference type="SUPFAM" id="SSF54862">
    <property type="entry name" value="4Fe-4S ferredoxins"/>
    <property type="match status" value="1"/>
</dbReference>
<dbReference type="Gene3D" id="3.40.5.90">
    <property type="entry name" value="CDGSH iron-sulfur domain, mitoNEET-type"/>
    <property type="match status" value="1"/>
</dbReference>
<keyword evidence="8" id="KW-1185">Reference proteome</keyword>
<organism evidence="7 8">
    <name type="scientific">Streptacidiphilus fuscans</name>
    <dbReference type="NCBI Taxonomy" id="2789292"/>
    <lineage>
        <taxon>Bacteria</taxon>
        <taxon>Bacillati</taxon>
        <taxon>Actinomycetota</taxon>
        <taxon>Actinomycetes</taxon>
        <taxon>Kitasatosporales</taxon>
        <taxon>Streptomycetaceae</taxon>
        <taxon>Streptacidiphilus</taxon>
    </lineage>
</organism>
<evidence type="ECO:0000256" key="1">
    <source>
        <dbReference type="ARBA" id="ARBA00022714"/>
    </source>
</evidence>
<dbReference type="RefSeq" id="WP_196193191.1">
    <property type="nucleotide sequence ID" value="NZ_JADPRT010000003.1"/>
</dbReference>
<dbReference type="InterPro" id="IPR042216">
    <property type="entry name" value="MitoNEET_CISD"/>
</dbReference>
<dbReference type="EMBL" id="JADPRT010000003">
    <property type="protein sequence ID" value="MBF9068011.1"/>
    <property type="molecule type" value="Genomic_DNA"/>
</dbReference>
<reference evidence="7" key="1">
    <citation type="submission" date="2020-11" db="EMBL/GenBank/DDBJ databases">
        <title>Isolation and identification of active actinomycetes.</title>
        <authorList>
            <person name="Yu B."/>
        </authorList>
    </citation>
    <scope>NUCLEOTIDE SEQUENCE</scope>
    <source>
        <strain evidence="7">NEAU-YB345</strain>
    </source>
</reference>